<gene>
    <name evidence="1" type="ORF">CEURO_LOCUS13930</name>
</gene>
<comment type="caution">
    <text evidence="1">The sequence shown here is derived from an EMBL/GenBank/DDBJ whole genome shotgun (WGS) entry which is preliminary data.</text>
</comment>
<protein>
    <submittedName>
        <fullName evidence="1">Uncharacterized protein</fullName>
    </submittedName>
</protein>
<evidence type="ECO:0000313" key="2">
    <source>
        <dbReference type="Proteomes" id="UP001152484"/>
    </source>
</evidence>
<reference evidence="1" key="1">
    <citation type="submission" date="2022-07" db="EMBL/GenBank/DDBJ databases">
        <authorList>
            <person name="Macas J."/>
            <person name="Novak P."/>
            <person name="Neumann P."/>
        </authorList>
    </citation>
    <scope>NUCLEOTIDE SEQUENCE</scope>
</reference>
<name>A0A9P0ZEW3_CUSEU</name>
<keyword evidence="2" id="KW-1185">Reference proteome</keyword>
<accession>A0A9P0ZEW3</accession>
<proteinExistence type="predicted"/>
<sequence>MDADFPLPSSRLVPIWLVVASLENLLQEISGCFFLENLNTPRWNSSLELASAINGCLGALLTFQTSFEGEQLGMRWNIRCIPSLFGRRMEVD</sequence>
<dbReference type="AlphaFoldDB" id="A0A9P0ZEW3"/>
<dbReference type="EMBL" id="CAMAPE010000035">
    <property type="protein sequence ID" value="CAH9097634.1"/>
    <property type="molecule type" value="Genomic_DNA"/>
</dbReference>
<evidence type="ECO:0000313" key="1">
    <source>
        <dbReference type="EMBL" id="CAH9097634.1"/>
    </source>
</evidence>
<dbReference type="Proteomes" id="UP001152484">
    <property type="component" value="Unassembled WGS sequence"/>
</dbReference>
<organism evidence="1 2">
    <name type="scientific">Cuscuta europaea</name>
    <name type="common">European dodder</name>
    <dbReference type="NCBI Taxonomy" id="41803"/>
    <lineage>
        <taxon>Eukaryota</taxon>
        <taxon>Viridiplantae</taxon>
        <taxon>Streptophyta</taxon>
        <taxon>Embryophyta</taxon>
        <taxon>Tracheophyta</taxon>
        <taxon>Spermatophyta</taxon>
        <taxon>Magnoliopsida</taxon>
        <taxon>eudicotyledons</taxon>
        <taxon>Gunneridae</taxon>
        <taxon>Pentapetalae</taxon>
        <taxon>asterids</taxon>
        <taxon>lamiids</taxon>
        <taxon>Solanales</taxon>
        <taxon>Convolvulaceae</taxon>
        <taxon>Cuscuteae</taxon>
        <taxon>Cuscuta</taxon>
        <taxon>Cuscuta subgen. Cuscuta</taxon>
    </lineage>
</organism>